<accession>A0A1G9GCT0</accession>
<gene>
    <name evidence="2" type="ORF">SAMN05421806_115140</name>
</gene>
<dbReference type="Proteomes" id="UP000199155">
    <property type="component" value="Unassembled WGS sequence"/>
</dbReference>
<dbReference type="InterPro" id="IPR050250">
    <property type="entry name" value="Macrolide_Exporter_MacB"/>
</dbReference>
<feature type="transmembrane region" description="Helical" evidence="1">
    <location>
        <begin position="482"/>
        <end position="501"/>
    </location>
</feature>
<keyword evidence="3" id="KW-1185">Reference proteome</keyword>
<evidence type="ECO:0000256" key="1">
    <source>
        <dbReference type="SAM" id="Phobius"/>
    </source>
</evidence>
<feature type="transmembrane region" description="Helical" evidence="1">
    <location>
        <begin position="375"/>
        <end position="399"/>
    </location>
</feature>
<feature type="transmembrane region" description="Helical" evidence="1">
    <location>
        <begin position="411"/>
        <end position="432"/>
    </location>
</feature>
<feature type="transmembrane region" description="Helical" evidence="1">
    <location>
        <begin position="813"/>
        <end position="837"/>
    </location>
</feature>
<sequence>MAVKAVAPWVRTRLKAAPMPSVALALLVLVTSFLAAAFPRAVDTYETRGLRLELGSAGPERSGIEVSLATGDEFLDAAPGEVDAGTIRDTLPQVQEAIEDPLVTDRSQVAYGVQTKRPLDALDAWLPRPEGKPPAFMLAAQGEVDRHARVVQGRLPKGDENSATSMQAEAAVTTDTAKTLKIKVGSVIHFLSDKGPRVSVKVTGIVEPKRPEGSYWSFDSLLRTPAIALTPPAPVPAKYWQAGLLLAPEAAAFLIRLDGNPNVYWRLPPRFSSLEVADIGGLQESVASLEGGPALSRMRESVGERVSAYTELDRITGQFLAAREAITPVVSIAAYGIGAVALVVLLMTGALAAARRSREVALLRARGGSVRGITARICAETAVVAIPAAALGWLLAVLVRPEGRLQPSVAGAGLVALLACVALPVRAVVRHLRLRAHGGREDLVDAKPSRRRTVAELTALVLAVGAVVAMRRRGSGEADGLVSAAPVLVALIAALLLVRLYPLPIRWAGRPLLRRRGAIGFLSLARAGRTSSAQALPLLALLVALTTAAFGGSVIAGIGDARDEAALRAVGADLRINARPNQPLPDGLAERVDGLGGVREVSRVYMDGNMRMPDGGKEITLIAVDPESYARLSERTGLGPFPAGELKAPGSGPAPAFATPAVAKRLGSGEHALRTPVGDFTAKVTGIREITPASFGVDFLLIDASRLKDREDTALFATGGGFTTSQVAKEIDAAAGSGAAEITYELRAAERATMSDGPLQEGAETVYAAAVAAGAGYAILAVLLSLLQTAPERTALVARLRTMGLGRGQARRLLVLEALPQALLAAAGGVLVALAAMELIAPGLDLGQIALAAQAEAFGEVQLRMDSWSLLVPAGTVVLLATGVALVQAWWTARQTSLTELRAGDGR</sequence>
<feature type="transmembrane region" description="Helical" evidence="1">
    <location>
        <begin position="536"/>
        <end position="558"/>
    </location>
</feature>
<dbReference type="RefSeq" id="WP_093615481.1">
    <property type="nucleotide sequence ID" value="NZ_FNFF01000015.1"/>
</dbReference>
<protein>
    <submittedName>
        <fullName evidence="2">Putative ABC transport system permease protein</fullName>
    </submittedName>
</protein>
<dbReference type="PANTHER" id="PTHR30572:SF4">
    <property type="entry name" value="ABC TRANSPORTER PERMEASE YTRF"/>
    <property type="match status" value="1"/>
</dbReference>
<dbReference type="STRING" id="417292.SAMN05421806_115140"/>
<name>A0A1G9GCT0_9ACTN</name>
<keyword evidence="1" id="KW-0812">Transmembrane</keyword>
<dbReference type="PANTHER" id="PTHR30572">
    <property type="entry name" value="MEMBRANE COMPONENT OF TRANSPORTER-RELATED"/>
    <property type="match status" value="1"/>
</dbReference>
<reference evidence="2 3" key="1">
    <citation type="submission" date="2016-10" db="EMBL/GenBank/DDBJ databases">
        <authorList>
            <person name="de Groot N.N."/>
        </authorList>
    </citation>
    <scope>NUCLEOTIDE SEQUENCE [LARGE SCALE GENOMIC DNA]</scope>
    <source>
        <strain evidence="2 3">CGMCC 4.5727</strain>
    </source>
</reference>
<keyword evidence="1" id="KW-1133">Transmembrane helix</keyword>
<dbReference type="GO" id="GO:0022857">
    <property type="term" value="F:transmembrane transporter activity"/>
    <property type="evidence" value="ECO:0007669"/>
    <property type="project" value="TreeGrafter"/>
</dbReference>
<feature type="transmembrane region" description="Helical" evidence="1">
    <location>
        <begin position="332"/>
        <end position="354"/>
    </location>
</feature>
<dbReference type="OrthoDB" id="3846564at2"/>
<dbReference type="GO" id="GO:0005886">
    <property type="term" value="C:plasma membrane"/>
    <property type="evidence" value="ECO:0007669"/>
    <property type="project" value="TreeGrafter"/>
</dbReference>
<feature type="transmembrane region" description="Helical" evidence="1">
    <location>
        <begin position="766"/>
        <end position="787"/>
    </location>
</feature>
<evidence type="ECO:0000313" key="2">
    <source>
        <dbReference type="EMBL" id="SDK98518.1"/>
    </source>
</evidence>
<dbReference type="EMBL" id="FNFF01000015">
    <property type="protein sequence ID" value="SDK98518.1"/>
    <property type="molecule type" value="Genomic_DNA"/>
</dbReference>
<feature type="transmembrane region" description="Helical" evidence="1">
    <location>
        <begin position="453"/>
        <end position="470"/>
    </location>
</feature>
<proteinExistence type="predicted"/>
<keyword evidence="1" id="KW-0472">Membrane</keyword>
<evidence type="ECO:0000313" key="3">
    <source>
        <dbReference type="Proteomes" id="UP000199155"/>
    </source>
</evidence>
<feature type="transmembrane region" description="Helical" evidence="1">
    <location>
        <begin position="870"/>
        <end position="893"/>
    </location>
</feature>
<dbReference type="AlphaFoldDB" id="A0A1G9GCT0"/>
<organism evidence="2 3">
    <name type="scientific">Streptomyces indicus</name>
    <dbReference type="NCBI Taxonomy" id="417292"/>
    <lineage>
        <taxon>Bacteria</taxon>
        <taxon>Bacillati</taxon>
        <taxon>Actinomycetota</taxon>
        <taxon>Actinomycetes</taxon>
        <taxon>Kitasatosporales</taxon>
        <taxon>Streptomycetaceae</taxon>
        <taxon>Streptomyces</taxon>
    </lineage>
</organism>